<dbReference type="InterPro" id="IPR050194">
    <property type="entry name" value="Glycosyltransferase_grp1"/>
</dbReference>
<feature type="domain" description="Glycosyltransferase subfamily 4-like N-terminal" evidence="3">
    <location>
        <begin position="15"/>
        <end position="224"/>
    </location>
</feature>
<keyword evidence="2 4" id="KW-0808">Transferase</keyword>
<dbReference type="PANTHER" id="PTHR45947">
    <property type="entry name" value="SULFOQUINOVOSYL TRANSFERASE SQD2"/>
    <property type="match status" value="1"/>
</dbReference>
<name>A0A854D9Z9_ACTNA</name>
<dbReference type="Gene3D" id="3.40.50.2000">
    <property type="entry name" value="Glycogen Phosphorylase B"/>
    <property type="match status" value="2"/>
</dbReference>
<organism evidence="4 5">
    <name type="scientific">Actinomyces naeslundii</name>
    <dbReference type="NCBI Taxonomy" id="1655"/>
    <lineage>
        <taxon>Bacteria</taxon>
        <taxon>Bacillati</taxon>
        <taxon>Actinomycetota</taxon>
        <taxon>Actinomycetes</taxon>
        <taxon>Actinomycetales</taxon>
        <taxon>Actinomycetaceae</taxon>
        <taxon>Actinomyces</taxon>
    </lineage>
</organism>
<dbReference type="GO" id="GO:1901137">
    <property type="term" value="P:carbohydrate derivative biosynthetic process"/>
    <property type="evidence" value="ECO:0007669"/>
    <property type="project" value="UniProtKB-ARBA"/>
</dbReference>
<keyword evidence="1" id="KW-0328">Glycosyltransferase</keyword>
<evidence type="ECO:0000313" key="5">
    <source>
        <dbReference type="Proteomes" id="UP000187035"/>
    </source>
</evidence>
<evidence type="ECO:0000256" key="1">
    <source>
        <dbReference type="ARBA" id="ARBA00022676"/>
    </source>
</evidence>
<evidence type="ECO:0000256" key="2">
    <source>
        <dbReference type="ARBA" id="ARBA00022679"/>
    </source>
</evidence>
<dbReference type="SUPFAM" id="SSF53756">
    <property type="entry name" value="UDP-Glycosyltransferase/glycogen phosphorylase"/>
    <property type="match status" value="1"/>
</dbReference>
<sequence>MRILLLIHYWPPEVGAPQRRWNRLATSLVSRGHELAVLAPCPHYPGGRLLEDDGPHRPGSVSRDVTGAIVHRTAFRSYDADLRRRGADQLVAAADSVRLGIRRFSGANRPDVILGSVPGLPTLPAALALGRVLRRPVVVELRDAWPDLFMSAEQWDSPSAHASTEAQTPRRSLGADVVGRSVRSLIPPLVTRLEREATSVVTTTDSFARVLRARGLRQVVTVRNTGSNVPPDRDRISQRPSDGALHVLYLGTVGRAQGIGCAVRAAHIARQRGTQIVLRIVGDGAQYDQVATLAHRLAAPVEMRPTVPWDQVGRHYAWADTVLVSLQDWPALSLTVPSKLYEIMAMGLHVSASVEGEARRIVEDAGCGDVTAPQDPEALAALWISLAADRSRLRVTGGQRWLEDNADAEEMAERYESLLKQVTGD</sequence>
<dbReference type="GO" id="GO:0016758">
    <property type="term" value="F:hexosyltransferase activity"/>
    <property type="evidence" value="ECO:0007669"/>
    <property type="project" value="TreeGrafter"/>
</dbReference>
<dbReference type="Proteomes" id="UP000187035">
    <property type="component" value="Unassembled WGS sequence"/>
</dbReference>
<dbReference type="EMBL" id="MSRR01000015">
    <property type="protein sequence ID" value="OMG35499.1"/>
    <property type="molecule type" value="Genomic_DNA"/>
</dbReference>
<dbReference type="InterPro" id="IPR028098">
    <property type="entry name" value="Glyco_trans_4-like_N"/>
</dbReference>
<accession>A0A854D9Z9</accession>
<reference evidence="4 5" key="1">
    <citation type="submission" date="2016-12" db="EMBL/GenBank/DDBJ databases">
        <title>Genomic comparison of strains in the 'Actinomyces naeslundii' group.</title>
        <authorList>
            <person name="Mughal S.R."/>
            <person name="Do T."/>
            <person name="Gilbert S.C."/>
            <person name="Witherden E.A."/>
            <person name="Didelot X."/>
            <person name="Beighton D."/>
        </authorList>
    </citation>
    <scope>NUCLEOTIDE SEQUENCE [LARGE SCALE GENOMIC DNA]</scope>
    <source>
        <strain evidence="4 5">NCTC 10301</strain>
    </source>
</reference>
<evidence type="ECO:0000259" key="3">
    <source>
        <dbReference type="Pfam" id="PF13579"/>
    </source>
</evidence>
<dbReference type="RefSeq" id="WP_003784721.1">
    <property type="nucleotide sequence ID" value="NZ_CP066049.1"/>
</dbReference>
<dbReference type="GeneID" id="64257175"/>
<evidence type="ECO:0000313" key="4">
    <source>
        <dbReference type="EMBL" id="OMG35499.1"/>
    </source>
</evidence>
<dbReference type="Pfam" id="PF13692">
    <property type="entry name" value="Glyco_trans_1_4"/>
    <property type="match status" value="1"/>
</dbReference>
<protein>
    <submittedName>
        <fullName evidence="4">Glycosyltransferase WbuB</fullName>
    </submittedName>
</protein>
<comment type="caution">
    <text evidence="4">The sequence shown here is derived from an EMBL/GenBank/DDBJ whole genome shotgun (WGS) entry which is preliminary data.</text>
</comment>
<gene>
    <name evidence="4" type="ORF">BKH33_08000</name>
</gene>
<dbReference type="Pfam" id="PF13579">
    <property type="entry name" value="Glyco_trans_4_4"/>
    <property type="match status" value="1"/>
</dbReference>
<proteinExistence type="predicted"/>
<dbReference type="PANTHER" id="PTHR45947:SF3">
    <property type="entry name" value="SULFOQUINOVOSYL TRANSFERASE SQD2"/>
    <property type="match status" value="1"/>
</dbReference>
<dbReference type="AlphaFoldDB" id="A0A854D9Z9"/>
<dbReference type="CDD" id="cd03794">
    <property type="entry name" value="GT4_WbuB-like"/>
    <property type="match status" value="1"/>
</dbReference>